<accession>A0AC61S7Q6</accession>
<evidence type="ECO:0000313" key="1">
    <source>
        <dbReference type="EMBL" id="THG54837.1"/>
    </source>
</evidence>
<sequence length="760" mass="86230">MKDYLSELNTQQRDAVVYTDGPQLVIAGAGSGKTRVLTYKIVHLLSQGYEPWRILALTFTNKAAKEMRERVEAVVGTDNASKIWMGTFHSIFSRILRTHADRIGYDRNFTIYDASDSKSLIKSIIREMDLDEKVYKPSVVISAISWAKNALISPERYAMNRDIMEADKRAQRTLIYDIYSRYVNRCKVAGAMDFDDLLYYTNILLHENTDVLHHYQGFFKYVLIDEYQDTNFAQHLIATKLCAESNKLCVVGDDAQSIYSFRGANIHNILTLKSTYPTLKTFKLEQNYRSTKNIIHAANSLIAKNKEQIPKHIFSENELGAKLEVTDTYSDYEEAVVVAGQISRMHMLKHDSFDDYAILYRTNNQSRRMEEALRNRNIPYRIWGGVAFYQRKEVKDAIAYFRLAINPNDDEALRRVINFPARGIGDTTMSKLTAAAMDAHVSIWEVISFPDRYPSGIGTAALRKLAEFKKLIEGFNQLNNESNAEQLASKIINDTRLMSLYMSDTTPENVSKRENIQELLSGVHDFVSDRFEQGNSDTGMASYLSDISLATDQDSNDMSAERVTLMTVHASKGLEFKNVFIVGVEEELFPSLMSCDTPQQIEEERRLLYVAITRAKEACLISYAKSRFKNGQTMPTRASRFLGDIDPGCLHLSSGTMINTTPSINPVGNYWAHNTNRQNYVYKTSDNGHKQHTNSAVAADGQTHIVSELSEGIRIRHGRFGTGTLVKIHSNEPEPSITVQFDLTGTKKLLLKFARFNILN</sequence>
<keyword evidence="1" id="KW-0547">Nucleotide-binding</keyword>
<dbReference type="EMBL" id="SSTG01000009">
    <property type="protein sequence ID" value="THG54837.1"/>
    <property type="molecule type" value="Genomic_DNA"/>
</dbReference>
<keyword evidence="1" id="KW-0067">ATP-binding</keyword>
<keyword evidence="1" id="KW-0378">Hydrolase</keyword>
<protein>
    <submittedName>
        <fullName evidence="1">ATP-dependent DNA helicase</fullName>
    </submittedName>
</protein>
<gene>
    <name evidence="1" type="ORF">E5990_01660</name>
</gene>
<organism evidence="1 2">
    <name type="scientific">Muribaculum caecicola</name>
    <dbReference type="NCBI Taxonomy" id="3038144"/>
    <lineage>
        <taxon>Bacteria</taxon>
        <taxon>Pseudomonadati</taxon>
        <taxon>Bacteroidota</taxon>
        <taxon>Bacteroidia</taxon>
        <taxon>Bacteroidales</taxon>
        <taxon>Muribaculaceae</taxon>
        <taxon>Muribaculum</taxon>
    </lineage>
</organism>
<keyword evidence="1" id="KW-0347">Helicase</keyword>
<dbReference type="Proteomes" id="UP000305401">
    <property type="component" value="Unassembled WGS sequence"/>
</dbReference>
<keyword evidence="2" id="KW-1185">Reference proteome</keyword>
<proteinExistence type="predicted"/>
<evidence type="ECO:0000313" key="2">
    <source>
        <dbReference type="Proteomes" id="UP000305401"/>
    </source>
</evidence>
<name>A0AC61S7Q6_9BACT</name>
<comment type="caution">
    <text evidence="1">The sequence shown here is derived from an EMBL/GenBank/DDBJ whole genome shotgun (WGS) entry which is preliminary data.</text>
</comment>
<reference evidence="1" key="1">
    <citation type="submission" date="2019-04" db="EMBL/GenBank/DDBJ databases">
        <title>Microbes associate with the intestines of laboratory mice.</title>
        <authorList>
            <person name="Navarre W."/>
            <person name="Wong E."/>
            <person name="Huang K.C."/>
            <person name="Tropini C."/>
            <person name="Ng K."/>
            <person name="Yu B."/>
        </authorList>
    </citation>
    <scope>NUCLEOTIDE SEQUENCE</scope>
    <source>
        <strain evidence="1">NM86_A22</strain>
    </source>
</reference>